<dbReference type="GeneID" id="19465276"/>
<dbReference type="RefSeq" id="XP_008079827.1">
    <property type="nucleotide sequence ID" value="XM_008081636.1"/>
</dbReference>
<evidence type="ECO:0000256" key="1">
    <source>
        <dbReference type="ARBA" id="ARBA00022723"/>
    </source>
</evidence>
<dbReference type="GO" id="GO:0008270">
    <property type="term" value="F:zinc ion binding"/>
    <property type="evidence" value="ECO:0007669"/>
    <property type="project" value="UniProtKB-KW"/>
</dbReference>
<dbReference type="KEGG" id="glz:GLAREA_06222"/>
<proteinExistence type="predicted"/>
<feature type="compositionally biased region" description="Polar residues" evidence="5">
    <location>
        <begin position="18"/>
        <end position="32"/>
    </location>
</feature>
<feature type="region of interest" description="Disordered" evidence="5">
    <location>
        <begin position="1"/>
        <end position="41"/>
    </location>
</feature>
<dbReference type="EMBL" id="KE145358">
    <property type="protein sequence ID" value="EPE33210.1"/>
    <property type="molecule type" value="Genomic_DNA"/>
</dbReference>
<feature type="domain" description="MYND-type" evidence="6">
    <location>
        <begin position="53"/>
        <end position="99"/>
    </location>
</feature>
<name>S3D642_GLAL2</name>
<evidence type="ECO:0000256" key="2">
    <source>
        <dbReference type="ARBA" id="ARBA00022771"/>
    </source>
</evidence>
<dbReference type="eggNOG" id="ENOG502SXK3">
    <property type="taxonomic scope" value="Eukaryota"/>
</dbReference>
<dbReference type="InterPro" id="IPR002893">
    <property type="entry name" value="Znf_MYND"/>
</dbReference>
<feature type="region of interest" description="Disordered" evidence="5">
    <location>
        <begin position="116"/>
        <end position="137"/>
    </location>
</feature>
<organism evidence="7 8">
    <name type="scientific">Glarea lozoyensis (strain ATCC 20868 / MF5171)</name>
    <dbReference type="NCBI Taxonomy" id="1116229"/>
    <lineage>
        <taxon>Eukaryota</taxon>
        <taxon>Fungi</taxon>
        <taxon>Dikarya</taxon>
        <taxon>Ascomycota</taxon>
        <taxon>Pezizomycotina</taxon>
        <taxon>Leotiomycetes</taxon>
        <taxon>Helotiales</taxon>
        <taxon>Helotiaceae</taxon>
        <taxon>Glarea</taxon>
    </lineage>
</organism>
<gene>
    <name evidence="7" type="ORF">GLAREA_06222</name>
</gene>
<evidence type="ECO:0000313" key="8">
    <source>
        <dbReference type="Proteomes" id="UP000016922"/>
    </source>
</evidence>
<dbReference type="HOGENOM" id="CLU_142982_0_0_1"/>
<dbReference type="Pfam" id="PF01753">
    <property type="entry name" value="zf-MYND"/>
    <property type="match status" value="1"/>
</dbReference>
<sequence>MSDAASSSSLYPPDATANGESSASQPISNSGEIPSHPQYMTPYLTFQTEPQKCAHCKKTPPNSTSTEESPLKPCPKCHTTLYCSRQCQKDGYKTHKKVCASLAQEYSRTADLKMESAGSRAVKEGHRGGLQKWQFDT</sequence>
<keyword evidence="2 4" id="KW-0863">Zinc-finger</keyword>
<evidence type="ECO:0000259" key="6">
    <source>
        <dbReference type="PROSITE" id="PS50865"/>
    </source>
</evidence>
<dbReference type="OMA" id="KGLQKWQ"/>
<dbReference type="Proteomes" id="UP000016922">
    <property type="component" value="Unassembled WGS sequence"/>
</dbReference>
<dbReference type="SUPFAM" id="SSF144232">
    <property type="entry name" value="HIT/MYND zinc finger-like"/>
    <property type="match status" value="1"/>
</dbReference>
<dbReference type="AlphaFoldDB" id="S3D642"/>
<reference evidence="7 8" key="1">
    <citation type="journal article" date="2013" name="BMC Genomics">
        <title>Genomics-driven discovery of the pneumocandin biosynthetic gene cluster in the fungus Glarea lozoyensis.</title>
        <authorList>
            <person name="Chen L."/>
            <person name="Yue Q."/>
            <person name="Zhang X."/>
            <person name="Xiang M."/>
            <person name="Wang C."/>
            <person name="Li S."/>
            <person name="Che Y."/>
            <person name="Ortiz-Lopez F.J."/>
            <person name="Bills G.F."/>
            <person name="Liu X."/>
            <person name="An Z."/>
        </authorList>
    </citation>
    <scope>NUCLEOTIDE SEQUENCE [LARGE SCALE GENOMIC DNA]</scope>
    <source>
        <strain evidence="8">ATCC 20868 / MF5171</strain>
    </source>
</reference>
<feature type="compositionally biased region" description="Polar residues" evidence="5">
    <location>
        <begin position="1"/>
        <end position="10"/>
    </location>
</feature>
<protein>
    <submittedName>
        <fullName evidence="7">HIT/MYND zinc finger-like protein</fullName>
    </submittedName>
</protein>
<keyword evidence="1" id="KW-0479">Metal-binding</keyword>
<keyword evidence="3" id="KW-0862">Zinc</keyword>
<evidence type="ECO:0000256" key="3">
    <source>
        <dbReference type="ARBA" id="ARBA00022833"/>
    </source>
</evidence>
<dbReference type="PROSITE" id="PS50865">
    <property type="entry name" value="ZF_MYND_2"/>
    <property type="match status" value="1"/>
</dbReference>
<accession>S3D642</accession>
<evidence type="ECO:0000256" key="5">
    <source>
        <dbReference type="SAM" id="MobiDB-lite"/>
    </source>
</evidence>
<feature type="region of interest" description="Disordered" evidence="5">
    <location>
        <begin position="53"/>
        <end position="73"/>
    </location>
</feature>
<dbReference type="Gene3D" id="6.10.140.2220">
    <property type="match status" value="1"/>
</dbReference>
<dbReference type="PROSITE" id="PS01360">
    <property type="entry name" value="ZF_MYND_1"/>
    <property type="match status" value="1"/>
</dbReference>
<evidence type="ECO:0000313" key="7">
    <source>
        <dbReference type="EMBL" id="EPE33210.1"/>
    </source>
</evidence>
<dbReference type="OrthoDB" id="432970at2759"/>
<evidence type="ECO:0000256" key="4">
    <source>
        <dbReference type="PROSITE-ProRule" id="PRU00134"/>
    </source>
</evidence>
<keyword evidence="8" id="KW-1185">Reference proteome</keyword>